<name>A0AC34QY65_9BILA</name>
<protein>
    <submittedName>
        <fullName evidence="2">Uncharacterized protein</fullName>
    </submittedName>
</protein>
<accession>A0AC34QY65</accession>
<dbReference type="Proteomes" id="UP000887576">
    <property type="component" value="Unplaced"/>
</dbReference>
<proteinExistence type="predicted"/>
<evidence type="ECO:0000313" key="1">
    <source>
        <dbReference type="Proteomes" id="UP000887576"/>
    </source>
</evidence>
<reference evidence="2" key="1">
    <citation type="submission" date="2022-11" db="UniProtKB">
        <authorList>
            <consortium name="WormBaseParasite"/>
        </authorList>
    </citation>
    <scope>IDENTIFICATION</scope>
</reference>
<sequence>MLDDAVFLSKEPLSGPNFEYEARLIRFYIVVNKQYIVPMIGRISHISADDSRQTIYPDAAKIPAPEQLKKFGLTKEEPYFHKTPEVDENFAVFDLMSSRARKS</sequence>
<dbReference type="WBParaSite" id="JU765_v2.g20318.t1">
    <property type="protein sequence ID" value="JU765_v2.g20318.t1"/>
    <property type="gene ID" value="JU765_v2.g20318"/>
</dbReference>
<evidence type="ECO:0000313" key="2">
    <source>
        <dbReference type="WBParaSite" id="JU765_v2.g20318.t1"/>
    </source>
</evidence>
<organism evidence="1 2">
    <name type="scientific">Panagrolaimus sp. JU765</name>
    <dbReference type="NCBI Taxonomy" id="591449"/>
    <lineage>
        <taxon>Eukaryota</taxon>
        <taxon>Metazoa</taxon>
        <taxon>Ecdysozoa</taxon>
        <taxon>Nematoda</taxon>
        <taxon>Chromadorea</taxon>
        <taxon>Rhabditida</taxon>
        <taxon>Tylenchina</taxon>
        <taxon>Panagrolaimomorpha</taxon>
        <taxon>Panagrolaimoidea</taxon>
        <taxon>Panagrolaimidae</taxon>
        <taxon>Panagrolaimus</taxon>
    </lineage>
</organism>